<accession>A0A1M5MST0</accession>
<name>A0A1M5MST0_9GAMM</name>
<dbReference type="Proteomes" id="UP000184000">
    <property type="component" value="Unassembled WGS sequence"/>
</dbReference>
<dbReference type="RefSeq" id="WP_073299852.1">
    <property type="nucleotide sequence ID" value="NZ_FQXA01000002.1"/>
</dbReference>
<dbReference type="PANTHER" id="PTHR36251:SF2">
    <property type="entry name" value="GIFSY-2 PROPHAGE HOST SPECIFICITY PROTEIN J, PHAGE LAMBDA"/>
    <property type="match status" value="1"/>
</dbReference>
<protein>
    <recommendedName>
        <fullName evidence="1">Tip attachment protein J central straight fiber domain-containing protein</fullName>
    </recommendedName>
</protein>
<organism evidence="2 3">
    <name type="scientific">Stutzerimonas xanthomarina DSM 18231</name>
    <dbReference type="NCBI Taxonomy" id="1403346"/>
    <lineage>
        <taxon>Bacteria</taxon>
        <taxon>Pseudomonadati</taxon>
        <taxon>Pseudomonadota</taxon>
        <taxon>Gammaproteobacteria</taxon>
        <taxon>Pseudomonadales</taxon>
        <taxon>Pseudomonadaceae</taxon>
        <taxon>Stutzerimonas</taxon>
    </lineage>
</organism>
<gene>
    <name evidence="2" type="ORF">SAMN02744645_1462</name>
</gene>
<dbReference type="Pfam" id="PF09327">
    <property type="entry name" value="Phage_Tail_Tip"/>
    <property type="match status" value="1"/>
</dbReference>
<reference evidence="2 3" key="1">
    <citation type="submission" date="2016-11" db="EMBL/GenBank/DDBJ databases">
        <authorList>
            <person name="Jaros S."/>
            <person name="Januszkiewicz K."/>
            <person name="Wedrychowicz H."/>
        </authorList>
    </citation>
    <scope>NUCLEOTIDE SEQUENCE [LARGE SCALE GENOMIC DNA]</scope>
    <source>
        <strain evidence="2 3">DSM 18231</strain>
    </source>
</reference>
<feature type="domain" description="Tip attachment protein J central straight fiber" evidence="1">
    <location>
        <begin position="297"/>
        <end position="454"/>
    </location>
</feature>
<evidence type="ECO:0000259" key="1">
    <source>
        <dbReference type="Pfam" id="PF09327"/>
    </source>
</evidence>
<dbReference type="PANTHER" id="PTHR36251">
    <property type="entry name" value="FELS-1 PROPHAGE HOST SPECIFICITY PROTEIN-RELATED"/>
    <property type="match status" value="1"/>
</dbReference>
<evidence type="ECO:0000313" key="3">
    <source>
        <dbReference type="Proteomes" id="UP000184000"/>
    </source>
</evidence>
<dbReference type="AlphaFoldDB" id="A0A1M5MST0"/>
<dbReference type="EMBL" id="FQXA01000002">
    <property type="protein sequence ID" value="SHG80235.1"/>
    <property type="molecule type" value="Genomic_DNA"/>
</dbReference>
<dbReference type="InterPro" id="IPR015406">
    <property type="entry name" value="GpJ_CSF"/>
</dbReference>
<proteinExistence type="predicted"/>
<dbReference type="InterPro" id="IPR053171">
    <property type="entry name" value="Viral_Tip_Attach_Protein"/>
</dbReference>
<sequence length="475" mass="51288">MTTRRKTLPALSPKAPAELRPLFAAMAEILETGEGVRGDKLDRKLTLRDLLDGGLAKLRVPGNPDAGLTQPAGPQDMSVPPRPIGFAADGSFFGMIHLTWERPQEQYNNHAFTNIYRSEEDNFATAQIIGREAGMFYSDVVRNDTIAVDDPLSLPGYYYWITFSSTSNIEGPPNSPNGTFAQPLPDAAYLLGQLSGQLGESQLEQGLRTRIDLIDAPASVSGSVAARVQGERTERIQADEAQAQEIKTLYSRYEDAAAAIQREQTARSTADEALAQSVETVQTTVGKNTASIQQHSKSIDGLSAQYNLKLDVNGYVSGFGAVNDGATADFAVLADRFWIARPGAAASAVKPFMVIDGKVYIDSAFIRDASIQEGKLGPITFGKIFDAAGKPITTLAGKLRADMLDVDSLRVGDANISGVLKSSATDGHGRPRWQLDKAGGFQMNGGGTGGRMELQENLIRMWYPNGRLLLRMGNW</sequence>
<dbReference type="GeneID" id="98638161"/>
<evidence type="ECO:0000313" key="2">
    <source>
        <dbReference type="EMBL" id="SHG80235.1"/>
    </source>
</evidence>